<dbReference type="InterPro" id="IPR008594">
    <property type="entry name" value="DcpS/DCS2"/>
</dbReference>
<dbReference type="Gene3D" id="3.30.428.10">
    <property type="entry name" value="HIT-like"/>
    <property type="match status" value="1"/>
</dbReference>
<dbReference type="Pfam" id="PF11969">
    <property type="entry name" value="DcpS_C"/>
    <property type="match status" value="1"/>
</dbReference>
<reference evidence="1" key="1">
    <citation type="submission" date="2021-01" db="EMBL/GenBank/DDBJ databases">
        <authorList>
            <person name="Corre E."/>
            <person name="Pelletier E."/>
            <person name="Niang G."/>
            <person name="Scheremetjew M."/>
            <person name="Finn R."/>
            <person name="Kale V."/>
            <person name="Holt S."/>
            <person name="Cochrane G."/>
            <person name="Meng A."/>
            <person name="Brown T."/>
            <person name="Cohen L."/>
        </authorList>
    </citation>
    <scope>NUCLEOTIDE SEQUENCE</scope>
    <source>
        <strain evidence="1">ATCC 50979</strain>
    </source>
</reference>
<proteinExistence type="predicted"/>
<dbReference type="PANTHER" id="PTHR12978:SF0">
    <property type="entry name" value="M7GPPPX DIPHOSPHATASE"/>
    <property type="match status" value="1"/>
</dbReference>
<organism evidence="1">
    <name type="scientific">Sexangularia sp. CB-2014</name>
    <dbReference type="NCBI Taxonomy" id="1486929"/>
    <lineage>
        <taxon>Eukaryota</taxon>
        <taxon>Amoebozoa</taxon>
        <taxon>Tubulinea</taxon>
        <taxon>Elardia</taxon>
        <taxon>Arcellinida</taxon>
        <taxon>Arcellinida incertae sedis</taxon>
        <taxon>Sexangularia</taxon>
    </lineage>
</organism>
<dbReference type="GO" id="GO:0000932">
    <property type="term" value="C:P-body"/>
    <property type="evidence" value="ECO:0007669"/>
    <property type="project" value="TreeGrafter"/>
</dbReference>
<sequence>MENPSNYERVDCISTEDGKMNESGFIHLQGGREGGRRTLWLVRSVLDAQAVQHHLSTGQPTLVQENDRFSQWHCEPSLEVTQICPATDADVTKYTTGSSIFQRETADLYAAVTEPYIASLPPVAWVANIINGTAEADRVVGRTDDWLLSVDTKWDGVGRSQLYLCGLAVDSSLRSIRDLRGVHLPQLRALRTEVLRVAKERYNLPANEVLTFFHYQPTFYWLHVHVIATTTPRRGSGFDAWRAILLDDVIDNLTRDAEYYSHASFTYALDTQSGLAKAFAAHVNNDS</sequence>
<dbReference type="InterPro" id="IPR036265">
    <property type="entry name" value="HIT-like_sf"/>
</dbReference>
<dbReference type="EMBL" id="HBGL01014331">
    <property type="protein sequence ID" value="CAD9307092.1"/>
    <property type="molecule type" value="Transcribed_RNA"/>
</dbReference>
<accession>A0A7S1VPM1</accession>
<evidence type="ECO:0000313" key="1">
    <source>
        <dbReference type="EMBL" id="CAD9307092.1"/>
    </source>
</evidence>
<name>A0A7S1VPM1_9EUKA</name>
<dbReference type="GO" id="GO:0016787">
    <property type="term" value="F:hydrolase activity"/>
    <property type="evidence" value="ECO:0007669"/>
    <property type="project" value="InterPro"/>
</dbReference>
<dbReference type="GO" id="GO:0000290">
    <property type="term" value="P:deadenylation-dependent decapping of nuclear-transcribed mRNA"/>
    <property type="evidence" value="ECO:0007669"/>
    <property type="project" value="InterPro"/>
</dbReference>
<dbReference type="AlphaFoldDB" id="A0A7S1VPM1"/>
<gene>
    <name evidence="1" type="ORF">SSP0437_LOCUS11206</name>
</gene>
<dbReference type="GO" id="GO:0005634">
    <property type="term" value="C:nucleus"/>
    <property type="evidence" value="ECO:0007669"/>
    <property type="project" value="TreeGrafter"/>
</dbReference>
<protein>
    <recommendedName>
        <fullName evidence="2">Scavenger mRNA-decapping enzyme DcpS</fullName>
    </recommendedName>
</protein>
<evidence type="ECO:0008006" key="2">
    <source>
        <dbReference type="Google" id="ProtNLM"/>
    </source>
</evidence>
<dbReference type="PANTHER" id="PTHR12978">
    <property type="entry name" value="HISTIDINE TRIAD HIT PROTEIN MEMBER"/>
    <property type="match status" value="1"/>
</dbReference>
<dbReference type="SUPFAM" id="SSF54197">
    <property type="entry name" value="HIT-like"/>
    <property type="match status" value="1"/>
</dbReference>
<dbReference type="GO" id="GO:0000340">
    <property type="term" value="F:RNA 7-methylguanosine cap binding"/>
    <property type="evidence" value="ECO:0007669"/>
    <property type="project" value="TreeGrafter"/>
</dbReference>